<feature type="compositionally biased region" description="Basic and acidic residues" evidence="2">
    <location>
        <begin position="249"/>
        <end position="288"/>
    </location>
</feature>
<organism evidence="5 6">
    <name type="scientific">Astatotilapia calliptera</name>
    <name type="common">Eastern happy</name>
    <name type="synonym">Chromis callipterus</name>
    <dbReference type="NCBI Taxonomy" id="8154"/>
    <lineage>
        <taxon>Eukaryota</taxon>
        <taxon>Metazoa</taxon>
        <taxon>Chordata</taxon>
        <taxon>Craniata</taxon>
        <taxon>Vertebrata</taxon>
        <taxon>Euteleostomi</taxon>
        <taxon>Actinopterygii</taxon>
        <taxon>Neopterygii</taxon>
        <taxon>Teleostei</taxon>
        <taxon>Neoteleostei</taxon>
        <taxon>Acanthomorphata</taxon>
        <taxon>Ovalentaria</taxon>
        <taxon>Cichlomorphae</taxon>
        <taxon>Cichliformes</taxon>
        <taxon>Cichlidae</taxon>
        <taxon>African cichlids</taxon>
        <taxon>Pseudocrenilabrinae</taxon>
        <taxon>Haplochromini</taxon>
        <taxon>Astatotilapia</taxon>
    </lineage>
</organism>
<name>A0AAX7TME6_ASTCA</name>
<dbReference type="Ensembl" id="ENSACLT00000079277.1">
    <property type="protein sequence ID" value="ENSACLP00000058318.1"/>
    <property type="gene ID" value="ENSACLG00000028145.1"/>
</dbReference>
<dbReference type="Pfam" id="PF15361">
    <property type="entry name" value="RIC3"/>
    <property type="match status" value="1"/>
</dbReference>
<feature type="domain" description="Resistance to inhibitors of cholinesterase protein 3 N-terminal" evidence="4">
    <location>
        <begin position="16"/>
        <end position="187"/>
    </location>
</feature>
<proteinExistence type="predicted"/>
<dbReference type="GeneTree" id="ENSGT00940000171110"/>
<evidence type="ECO:0000313" key="5">
    <source>
        <dbReference type="Ensembl" id="ENSACLP00000058318.1"/>
    </source>
</evidence>
<accession>A0AAX7TME6</accession>
<feature type="coiled-coil region" evidence="1">
    <location>
        <begin position="161"/>
        <end position="188"/>
    </location>
</feature>
<feature type="compositionally biased region" description="Polar residues" evidence="2">
    <location>
        <begin position="56"/>
        <end position="67"/>
    </location>
</feature>
<dbReference type="AlphaFoldDB" id="A0AAX7TME6"/>
<evidence type="ECO:0000259" key="4">
    <source>
        <dbReference type="Pfam" id="PF15361"/>
    </source>
</evidence>
<dbReference type="PANTHER" id="PTHR21723:SF2">
    <property type="entry name" value="RESISTANCE TO INHIBITORS OF CHOLINESTERASE PROTEIN 3 N-TERMINAL DOMAIN-CONTAINING PROTEIN"/>
    <property type="match status" value="1"/>
</dbReference>
<evidence type="ECO:0000256" key="3">
    <source>
        <dbReference type="SAM" id="Phobius"/>
    </source>
</evidence>
<sequence length="343" mass="38343">MVLSTSQQVALAFTGVLFMFVVLPRLYGFGSGTAAKDAKLDARHSRKAGPARGQPINMNGAGQSPENLQQMKKRVEQELKSDKYKSSSNKGYVFTLMPLYAIGVGVFAAYKFLKIRSTDNKAQKDKFAKGAKKSMEAGVCQDMCLHVLFGFSRGFPIVCVCFHAENQLNELEQRLAQTERMLNSILTQLDPLTNCVKSVAQEQKNEIMSQLQTIRYLMKKRGMDCPPLHATSGERNLDDLIESLGASDTSDKQPSSEKAEPTARVSEEHSDIKHEAEGEETKEVRPEEYDGDETVEECDREEEEEEGGWEHSELIPSLEASRETEEIGAEQLVSGLRRRNRPE</sequence>
<reference evidence="5" key="2">
    <citation type="submission" date="2025-08" db="UniProtKB">
        <authorList>
            <consortium name="Ensembl"/>
        </authorList>
    </citation>
    <scope>IDENTIFICATION</scope>
</reference>
<keyword evidence="3" id="KW-0812">Transmembrane</keyword>
<protein>
    <recommendedName>
        <fullName evidence="4">Resistance to inhibitors of cholinesterase protein 3 N-terminal domain-containing protein</fullName>
    </recommendedName>
</protein>
<keyword evidence="3" id="KW-1133">Transmembrane helix</keyword>
<feature type="region of interest" description="Disordered" evidence="2">
    <location>
        <begin position="39"/>
        <end position="67"/>
    </location>
</feature>
<dbReference type="GO" id="GO:0045202">
    <property type="term" value="C:synapse"/>
    <property type="evidence" value="ECO:0007669"/>
    <property type="project" value="GOC"/>
</dbReference>
<reference evidence="5" key="3">
    <citation type="submission" date="2025-09" db="UniProtKB">
        <authorList>
            <consortium name="Ensembl"/>
        </authorList>
    </citation>
    <scope>IDENTIFICATION</scope>
</reference>
<feature type="transmembrane region" description="Helical" evidence="3">
    <location>
        <begin position="92"/>
        <end position="113"/>
    </location>
</feature>
<evidence type="ECO:0000256" key="1">
    <source>
        <dbReference type="SAM" id="Coils"/>
    </source>
</evidence>
<evidence type="ECO:0000313" key="6">
    <source>
        <dbReference type="Proteomes" id="UP000265100"/>
    </source>
</evidence>
<evidence type="ECO:0000256" key="2">
    <source>
        <dbReference type="SAM" id="MobiDB-lite"/>
    </source>
</evidence>
<keyword evidence="3" id="KW-0472">Membrane</keyword>
<feature type="transmembrane region" description="Helical" evidence="3">
    <location>
        <begin position="9"/>
        <end position="27"/>
    </location>
</feature>
<dbReference type="GO" id="GO:0043005">
    <property type="term" value="C:neuron projection"/>
    <property type="evidence" value="ECO:0007669"/>
    <property type="project" value="TreeGrafter"/>
</dbReference>
<dbReference type="PANTHER" id="PTHR21723">
    <property type="entry name" value="RESISTANCE TO INHIBITORS OF CHOLINESTERASE PROTEIN 3 RIC3"/>
    <property type="match status" value="1"/>
</dbReference>
<dbReference type="GO" id="GO:0043025">
    <property type="term" value="C:neuronal cell body"/>
    <property type="evidence" value="ECO:0007669"/>
    <property type="project" value="TreeGrafter"/>
</dbReference>
<dbReference type="InterPro" id="IPR032763">
    <property type="entry name" value="RIC3_N"/>
</dbReference>
<dbReference type="GO" id="GO:0007271">
    <property type="term" value="P:synaptic transmission, cholinergic"/>
    <property type="evidence" value="ECO:0007669"/>
    <property type="project" value="TreeGrafter"/>
</dbReference>
<dbReference type="GO" id="GO:0034394">
    <property type="term" value="P:protein localization to cell surface"/>
    <property type="evidence" value="ECO:0007669"/>
    <property type="project" value="TreeGrafter"/>
</dbReference>
<dbReference type="InterPro" id="IPR026160">
    <property type="entry name" value="Ric3"/>
</dbReference>
<reference evidence="5" key="1">
    <citation type="submission" date="2018-05" db="EMBL/GenBank/DDBJ databases">
        <authorList>
            <person name="Datahose"/>
        </authorList>
    </citation>
    <scope>NUCLEOTIDE SEQUENCE</scope>
</reference>
<dbReference type="Proteomes" id="UP000265100">
    <property type="component" value="Chromosome 17"/>
</dbReference>
<keyword evidence="6" id="KW-1185">Reference proteome</keyword>
<keyword evidence="1" id="KW-0175">Coiled coil</keyword>
<feature type="compositionally biased region" description="Acidic residues" evidence="2">
    <location>
        <begin position="289"/>
        <end position="307"/>
    </location>
</feature>
<feature type="region of interest" description="Disordered" evidence="2">
    <location>
        <begin position="245"/>
        <end position="343"/>
    </location>
</feature>